<keyword evidence="1" id="KW-0963">Cytoplasm</keyword>
<feature type="compositionally biased region" description="Basic residues" evidence="6">
    <location>
        <begin position="766"/>
        <end position="778"/>
    </location>
</feature>
<evidence type="ECO:0000256" key="5">
    <source>
        <dbReference type="ARBA" id="ARBA00040145"/>
    </source>
</evidence>
<organism evidence="8 9">
    <name type="scientific">Mya arenaria</name>
    <name type="common">Soft-shell clam</name>
    <dbReference type="NCBI Taxonomy" id="6604"/>
    <lineage>
        <taxon>Eukaryota</taxon>
        <taxon>Metazoa</taxon>
        <taxon>Spiralia</taxon>
        <taxon>Lophotrochozoa</taxon>
        <taxon>Mollusca</taxon>
        <taxon>Bivalvia</taxon>
        <taxon>Autobranchia</taxon>
        <taxon>Heteroconchia</taxon>
        <taxon>Euheterodonta</taxon>
        <taxon>Imparidentia</taxon>
        <taxon>Neoheterodontei</taxon>
        <taxon>Myida</taxon>
        <taxon>Myoidea</taxon>
        <taxon>Myidae</taxon>
        <taxon>Mya</taxon>
    </lineage>
</organism>
<dbReference type="PANTHER" id="PTHR45709:SF2">
    <property type="entry name" value="LARGE SUBUNIT GTPASE 1 HOMOLOG"/>
    <property type="match status" value="1"/>
</dbReference>
<evidence type="ECO:0000256" key="3">
    <source>
        <dbReference type="ARBA" id="ARBA00022801"/>
    </source>
</evidence>
<dbReference type="InterPro" id="IPR043358">
    <property type="entry name" value="GNL1-like"/>
</dbReference>
<evidence type="ECO:0000259" key="7">
    <source>
        <dbReference type="Pfam" id="PF01926"/>
    </source>
</evidence>
<feature type="compositionally biased region" description="Basic and acidic residues" evidence="6">
    <location>
        <begin position="471"/>
        <end position="484"/>
    </location>
</feature>
<dbReference type="SUPFAM" id="SSF52540">
    <property type="entry name" value="P-loop containing nucleoside triphosphate hydrolases"/>
    <property type="match status" value="1"/>
</dbReference>
<feature type="domain" description="G" evidence="7">
    <location>
        <begin position="556"/>
        <end position="610"/>
    </location>
</feature>
<feature type="compositionally biased region" description="Low complexity" evidence="6">
    <location>
        <begin position="748"/>
        <end position="760"/>
    </location>
</feature>
<keyword evidence="2" id="KW-0547">Nucleotide-binding</keyword>
<evidence type="ECO:0000313" key="9">
    <source>
        <dbReference type="Proteomes" id="UP001164746"/>
    </source>
</evidence>
<reference evidence="8" key="1">
    <citation type="submission" date="2022-11" db="EMBL/GenBank/DDBJ databases">
        <title>Centuries of genome instability and evolution in soft-shell clam transmissible cancer (bioRxiv).</title>
        <authorList>
            <person name="Hart S.F.M."/>
            <person name="Yonemitsu M.A."/>
            <person name="Giersch R.M."/>
            <person name="Beal B.F."/>
            <person name="Arriagada G."/>
            <person name="Davis B.W."/>
            <person name="Ostrander E.A."/>
            <person name="Goff S.P."/>
            <person name="Metzger M.J."/>
        </authorList>
    </citation>
    <scope>NUCLEOTIDE SEQUENCE</scope>
    <source>
        <strain evidence="8">MELC-2E11</strain>
        <tissue evidence="8">Siphon/mantle</tissue>
    </source>
</reference>
<feature type="region of interest" description="Disordered" evidence="6">
    <location>
        <begin position="715"/>
        <end position="778"/>
    </location>
</feature>
<evidence type="ECO:0000256" key="6">
    <source>
        <dbReference type="SAM" id="MobiDB-lite"/>
    </source>
</evidence>
<dbReference type="InterPro" id="IPR027417">
    <property type="entry name" value="P-loop_NTPase"/>
</dbReference>
<keyword evidence="3" id="KW-0378">Hydrolase</keyword>
<dbReference type="Gene3D" id="3.40.50.300">
    <property type="entry name" value="P-loop containing nucleotide triphosphate hydrolases"/>
    <property type="match status" value="1"/>
</dbReference>
<gene>
    <name evidence="8" type="ORF">MAR_004090</name>
</gene>
<protein>
    <recommendedName>
        <fullName evidence="5">Large subunit GTPase 1 homolog</fullName>
    </recommendedName>
</protein>
<dbReference type="Proteomes" id="UP001164746">
    <property type="component" value="Chromosome 9"/>
</dbReference>
<dbReference type="EMBL" id="CP111020">
    <property type="protein sequence ID" value="WAR13985.1"/>
    <property type="molecule type" value="Genomic_DNA"/>
</dbReference>
<evidence type="ECO:0000313" key="8">
    <source>
        <dbReference type="EMBL" id="WAR13985.1"/>
    </source>
</evidence>
<evidence type="ECO:0000256" key="2">
    <source>
        <dbReference type="ARBA" id="ARBA00022741"/>
    </source>
</evidence>
<sequence>MYTETAKSTVIAMLSLSDPSFGISIVERSAWNAVVKTNVTFKVARKNQDNETALTVKGIVGDIDITPGVHCPNEAPGIVSVIIRRPGWGFPMSMCGFQSMPASRIMEYTFVIIPAQARLDSFHSIRKLRTSKVTVCSGPFLKIERRDVVAVVRHKAFEVGPEVGFYGAKLFANFSFVASVSNERKTSPVLAVLFRNYAPPFYLQKGGGEDRNFVLNIRMQPELRVELDDVEERMTAVLKENTLLEFKGDVTWSFVWTVDTRYSMGKKKQQSGLGKAIIKDRFGKKPRTVGGETFSVTEQNNLDDFLTTAELAGTEFTAEKLNVKFISQESGGLPRAEEIKTIQGLHKQHEALLRIPRRPSWTSETTASELDQNEKQAFLDWRRSLAMLQEDDRIVMTPYEKNLDFWRQLWRIVDARNPLLFYCADLESYVSEVDQNKVCLLLINKADYLTDKQRYGRYGPSISRNEGSELPSDKQKTTNEAETDISKGSENTKLCMCSDVGNVETEKTVGNTLCGVCSKLRTLQISNTAHMYTGPELLCLFKELHTAEKVTKGQTTVGMVGYPNVGKSSTINAILQMKKVPVSATPGRTKHFQTLFVDSSLMLCDCPGLVFPSFVTTKADLVLCERLPRWMFASTYGIILPTPPEGDDPDRPPTAYEVLNVYGSMRGFMTSNGVPDTPRSSRYLLKDFVNGKLLYCHPPPDMDPVEFNDFESRAPKHLKPSCQEGEDGNQTEKPGFSTVHNKSSRWDGSTGSTPTGSQGSLEGKPWKKHNNRGKKEKLRRVYGYLDKY</sequence>
<accession>A0ABY7EVK2</accession>
<feature type="region of interest" description="Disordered" evidence="6">
    <location>
        <begin position="459"/>
        <end position="484"/>
    </location>
</feature>
<keyword evidence="4" id="KW-0342">GTP-binding</keyword>
<evidence type="ECO:0000256" key="4">
    <source>
        <dbReference type="ARBA" id="ARBA00023134"/>
    </source>
</evidence>
<dbReference type="PANTHER" id="PTHR45709">
    <property type="entry name" value="LARGE SUBUNIT GTPASE 1 HOMOLOG-RELATED"/>
    <property type="match status" value="1"/>
</dbReference>
<dbReference type="InterPro" id="IPR006073">
    <property type="entry name" value="GTP-bd"/>
</dbReference>
<dbReference type="Pfam" id="PF01926">
    <property type="entry name" value="MMR_HSR1"/>
    <property type="match status" value="1"/>
</dbReference>
<keyword evidence="9" id="KW-1185">Reference proteome</keyword>
<proteinExistence type="predicted"/>
<name>A0ABY7EVK2_MYAAR</name>
<evidence type="ECO:0000256" key="1">
    <source>
        <dbReference type="ARBA" id="ARBA00022490"/>
    </source>
</evidence>